<reference evidence="2 3" key="1">
    <citation type="submission" date="2017-07" db="EMBL/GenBank/DDBJ databases">
        <title>Bifidobacterium novel species.</title>
        <authorList>
            <person name="Lugli G.A."/>
            <person name="Milani C."/>
            <person name="Duranti S."/>
            <person name="Mangifesta M."/>
        </authorList>
    </citation>
    <scope>NUCLEOTIDE SEQUENCE [LARGE SCALE GENOMIC DNA]</scope>
    <source>
        <strain evidence="2 3">77</strain>
    </source>
</reference>
<sequence length="46" mass="4991">MNYTCGVGKLAKRTHKPTKDNDLENAWTKSGNRSKVTAGNAQTTVP</sequence>
<dbReference type="AlphaFoldDB" id="A0A2N5IVK4"/>
<organism evidence="2 3">
    <name type="scientific">Bifidobacterium parmae</name>
    <dbReference type="NCBI Taxonomy" id="361854"/>
    <lineage>
        <taxon>Bacteria</taxon>
        <taxon>Bacillati</taxon>
        <taxon>Actinomycetota</taxon>
        <taxon>Actinomycetes</taxon>
        <taxon>Bifidobacteriales</taxon>
        <taxon>Bifidobacteriaceae</taxon>
        <taxon>Bifidobacterium</taxon>
    </lineage>
</organism>
<gene>
    <name evidence="2" type="ORF">Uis4E_2167</name>
</gene>
<evidence type="ECO:0000256" key="1">
    <source>
        <dbReference type="SAM" id="MobiDB-lite"/>
    </source>
</evidence>
<evidence type="ECO:0000313" key="2">
    <source>
        <dbReference type="EMBL" id="PLS25992.1"/>
    </source>
</evidence>
<feature type="compositionally biased region" description="Polar residues" evidence="1">
    <location>
        <begin position="27"/>
        <end position="46"/>
    </location>
</feature>
<comment type="caution">
    <text evidence="2">The sequence shown here is derived from an EMBL/GenBank/DDBJ whole genome shotgun (WGS) entry which is preliminary data.</text>
</comment>
<keyword evidence="3" id="KW-1185">Reference proteome</keyword>
<dbReference type="Proteomes" id="UP000235034">
    <property type="component" value="Unassembled WGS sequence"/>
</dbReference>
<dbReference type="EMBL" id="NMWT01000036">
    <property type="protein sequence ID" value="PLS25992.1"/>
    <property type="molecule type" value="Genomic_DNA"/>
</dbReference>
<accession>A0A2N5IVK4</accession>
<evidence type="ECO:0000313" key="3">
    <source>
        <dbReference type="Proteomes" id="UP000235034"/>
    </source>
</evidence>
<feature type="region of interest" description="Disordered" evidence="1">
    <location>
        <begin position="1"/>
        <end position="46"/>
    </location>
</feature>
<protein>
    <submittedName>
        <fullName evidence="2">Uncharacterized protein</fullName>
    </submittedName>
</protein>
<proteinExistence type="predicted"/>
<name>A0A2N5IVK4_9BIFI</name>